<comment type="caution">
    <text evidence="5">The sequence shown here is derived from an EMBL/GenBank/DDBJ whole genome shotgun (WGS) entry which is preliminary data.</text>
</comment>
<dbReference type="PROSITE" id="PS51462">
    <property type="entry name" value="NUDIX"/>
    <property type="match status" value="1"/>
</dbReference>
<dbReference type="PRINTS" id="PR00502">
    <property type="entry name" value="NUDIXFAMILY"/>
</dbReference>
<dbReference type="CDD" id="cd04663">
    <property type="entry name" value="NUDIX_Hydrolase"/>
    <property type="match status" value="1"/>
</dbReference>
<dbReference type="InterPro" id="IPR020476">
    <property type="entry name" value="Nudix_hydrolase"/>
</dbReference>
<evidence type="ECO:0000256" key="2">
    <source>
        <dbReference type="ARBA" id="ARBA00022801"/>
    </source>
</evidence>
<gene>
    <name evidence="5" type="ORF">ACFPP9_17540</name>
</gene>
<accession>A0ABW0Q0Z4</accession>
<name>A0ABW0Q0Z4_9HYPH</name>
<dbReference type="InterPro" id="IPR015797">
    <property type="entry name" value="NUDIX_hydrolase-like_dom_sf"/>
</dbReference>
<evidence type="ECO:0000256" key="3">
    <source>
        <dbReference type="RuleBase" id="RU003476"/>
    </source>
</evidence>
<dbReference type="SUPFAM" id="SSF55811">
    <property type="entry name" value="Nudix"/>
    <property type="match status" value="1"/>
</dbReference>
<dbReference type="PROSITE" id="PS00893">
    <property type="entry name" value="NUDIX_BOX"/>
    <property type="match status" value="1"/>
</dbReference>
<keyword evidence="2 3" id="KW-0378">Hydrolase</keyword>
<protein>
    <submittedName>
        <fullName evidence="5">NUDIX domain-containing protein</fullName>
    </submittedName>
</protein>
<dbReference type="InterPro" id="IPR000086">
    <property type="entry name" value="NUDIX_hydrolase_dom"/>
</dbReference>
<evidence type="ECO:0000313" key="5">
    <source>
        <dbReference type="EMBL" id="MFC5517587.1"/>
    </source>
</evidence>
<organism evidence="5 6">
    <name type="scientific">Kaistia terrae</name>
    <dbReference type="NCBI Taxonomy" id="537017"/>
    <lineage>
        <taxon>Bacteria</taxon>
        <taxon>Pseudomonadati</taxon>
        <taxon>Pseudomonadota</taxon>
        <taxon>Alphaproteobacteria</taxon>
        <taxon>Hyphomicrobiales</taxon>
        <taxon>Kaistiaceae</taxon>
        <taxon>Kaistia</taxon>
    </lineage>
</organism>
<comment type="cofactor">
    <cofactor evidence="1">
        <name>Mg(2+)</name>
        <dbReference type="ChEBI" id="CHEBI:18420"/>
    </cofactor>
</comment>
<dbReference type="InterPro" id="IPR020084">
    <property type="entry name" value="NUDIX_hydrolase_CS"/>
</dbReference>
<dbReference type="Pfam" id="PF00293">
    <property type="entry name" value="NUDIX"/>
    <property type="match status" value="1"/>
</dbReference>
<feature type="domain" description="Nudix hydrolase" evidence="4">
    <location>
        <begin position="4"/>
        <end position="133"/>
    </location>
</feature>
<evidence type="ECO:0000313" key="6">
    <source>
        <dbReference type="Proteomes" id="UP001596150"/>
    </source>
</evidence>
<dbReference type="Gene3D" id="3.90.79.10">
    <property type="entry name" value="Nucleoside Triphosphate Pyrophosphohydrolase"/>
    <property type="match status" value="1"/>
</dbReference>
<keyword evidence="6" id="KW-1185">Reference proteome</keyword>
<evidence type="ECO:0000259" key="4">
    <source>
        <dbReference type="PROSITE" id="PS51462"/>
    </source>
</evidence>
<dbReference type="RefSeq" id="WP_266345717.1">
    <property type="nucleotide sequence ID" value="NZ_JAPKNH010000010.1"/>
</dbReference>
<reference evidence="6" key="1">
    <citation type="journal article" date="2019" name="Int. J. Syst. Evol. Microbiol.">
        <title>The Global Catalogue of Microorganisms (GCM) 10K type strain sequencing project: providing services to taxonomists for standard genome sequencing and annotation.</title>
        <authorList>
            <consortium name="The Broad Institute Genomics Platform"/>
            <consortium name="The Broad Institute Genome Sequencing Center for Infectious Disease"/>
            <person name="Wu L."/>
            <person name="Ma J."/>
        </authorList>
    </citation>
    <scope>NUCLEOTIDE SEQUENCE [LARGE SCALE GENOMIC DNA]</scope>
    <source>
        <strain evidence="6">KACC 12633</strain>
    </source>
</reference>
<proteinExistence type="inferred from homology"/>
<evidence type="ECO:0000256" key="1">
    <source>
        <dbReference type="ARBA" id="ARBA00001946"/>
    </source>
</evidence>
<comment type="similarity">
    <text evidence="3">Belongs to the Nudix hydrolase family.</text>
</comment>
<sequence>MSENLIQKRKVVLYATWRGRLLVFREPDFPEYGIQVPGGTMEAGETPEQAARREFLEETGLVAPAVMTLLGERAYGYAPPDGPERLHRRWFFHLPLDGDFAETWETLEMHPDAGGPPIRFALFWLKLPLGEALFGELDALLDNLPALETAS</sequence>
<dbReference type="EMBL" id="JBHSML010000011">
    <property type="protein sequence ID" value="MFC5517587.1"/>
    <property type="molecule type" value="Genomic_DNA"/>
</dbReference>
<dbReference type="Proteomes" id="UP001596150">
    <property type="component" value="Unassembled WGS sequence"/>
</dbReference>